<proteinExistence type="predicted"/>
<dbReference type="Proteomes" id="UP000765509">
    <property type="component" value="Unassembled WGS sequence"/>
</dbReference>
<sequence length="111" mass="12852">MASQIKLNLLENSKKEFSKYSQCPSSTSKKRILSENNLMNSFDSFLLPDELDNFEEGVFQNGSEVKITRNEAFMDTLFDFEIFDSSTMDSEEVITQGLDTVEEKWEIHHLL</sequence>
<gene>
    <name evidence="1" type="ORF">O181_105263</name>
</gene>
<dbReference type="AlphaFoldDB" id="A0A9Q3PKT8"/>
<name>A0A9Q3PKT8_9BASI</name>
<organism evidence="1 2">
    <name type="scientific">Austropuccinia psidii MF-1</name>
    <dbReference type="NCBI Taxonomy" id="1389203"/>
    <lineage>
        <taxon>Eukaryota</taxon>
        <taxon>Fungi</taxon>
        <taxon>Dikarya</taxon>
        <taxon>Basidiomycota</taxon>
        <taxon>Pucciniomycotina</taxon>
        <taxon>Pucciniomycetes</taxon>
        <taxon>Pucciniales</taxon>
        <taxon>Sphaerophragmiaceae</taxon>
        <taxon>Austropuccinia</taxon>
    </lineage>
</organism>
<dbReference type="EMBL" id="AVOT02077629">
    <property type="protein sequence ID" value="MBW0565548.1"/>
    <property type="molecule type" value="Genomic_DNA"/>
</dbReference>
<comment type="caution">
    <text evidence="1">The sequence shown here is derived from an EMBL/GenBank/DDBJ whole genome shotgun (WGS) entry which is preliminary data.</text>
</comment>
<evidence type="ECO:0000313" key="2">
    <source>
        <dbReference type="Proteomes" id="UP000765509"/>
    </source>
</evidence>
<reference evidence="1" key="1">
    <citation type="submission" date="2021-03" db="EMBL/GenBank/DDBJ databases">
        <title>Draft genome sequence of rust myrtle Austropuccinia psidii MF-1, a brazilian biotype.</title>
        <authorList>
            <person name="Quecine M.C."/>
            <person name="Pachon D.M.R."/>
            <person name="Bonatelli M.L."/>
            <person name="Correr F.H."/>
            <person name="Franceschini L.M."/>
            <person name="Leite T.F."/>
            <person name="Margarido G.R.A."/>
            <person name="Almeida C.A."/>
            <person name="Ferrarezi J.A."/>
            <person name="Labate C.A."/>
        </authorList>
    </citation>
    <scope>NUCLEOTIDE SEQUENCE</scope>
    <source>
        <strain evidence="1">MF-1</strain>
    </source>
</reference>
<protein>
    <submittedName>
        <fullName evidence="1">Uncharacterized protein</fullName>
    </submittedName>
</protein>
<keyword evidence="2" id="KW-1185">Reference proteome</keyword>
<evidence type="ECO:0000313" key="1">
    <source>
        <dbReference type="EMBL" id="MBW0565548.1"/>
    </source>
</evidence>
<accession>A0A9Q3PKT8</accession>